<evidence type="ECO:0000313" key="2">
    <source>
        <dbReference type="EMBL" id="MBP1926707.1"/>
    </source>
</evidence>
<feature type="transmembrane region" description="Helical" evidence="1">
    <location>
        <begin position="206"/>
        <end position="227"/>
    </location>
</feature>
<keyword evidence="3" id="KW-1185">Reference proteome</keyword>
<evidence type="ECO:0000313" key="3">
    <source>
        <dbReference type="Proteomes" id="UP001519342"/>
    </source>
</evidence>
<name>A0ABS4GG85_9FIRM</name>
<evidence type="ECO:0000256" key="1">
    <source>
        <dbReference type="SAM" id="Phobius"/>
    </source>
</evidence>
<proteinExistence type="predicted"/>
<evidence type="ECO:0008006" key="4">
    <source>
        <dbReference type="Google" id="ProtNLM"/>
    </source>
</evidence>
<sequence length="271" mass="30199">MFNIDGIILSISKLFNDLNYEIGDIVNIITQPQSAMPGLWNMIEGIFNCLLPIGYSLLALFFMLDLLNNTITFRIAKIENIIKIVIRVVLAKVIMQSSFVILEQIYYSVSDIISSVYASPGTIQNIVDIAELKTQLEAMKFMELIAFQMQFMPIKLIMQILKVLIEVICYGRIIELYIFTALAPLPLSTMVSGEYNNIAKRFVQHYISVCLQGLIIMIACMSFSGIANTILVSTATSSAEISMWGTITACVVLLLVLTKASTWAKQIVGVN</sequence>
<feature type="transmembrane region" description="Helical" evidence="1">
    <location>
        <begin position="45"/>
        <end position="64"/>
    </location>
</feature>
<dbReference type="Proteomes" id="UP001519342">
    <property type="component" value="Unassembled WGS sequence"/>
</dbReference>
<dbReference type="RefSeq" id="WP_209512438.1">
    <property type="nucleotide sequence ID" value="NZ_JAGGKS010000008.1"/>
</dbReference>
<feature type="transmembrane region" description="Helical" evidence="1">
    <location>
        <begin position="84"/>
        <end position="107"/>
    </location>
</feature>
<dbReference type="InterPro" id="IPR045798">
    <property type="entry name" value="TrbL_Firmicutes"/>
</dbReference>
<feature type="transmembrane region" description="Helical" evidence="1">
    <location>
        <begin position="160"/>
        <end position="185"/>
    </location>
</feature>
<dbReference type="EMBL" id="JAGGKS010000008">
    <property type="protein sequence ID" value="MBP1926707.1"/>
    <property type="molecule type" value="Genomic_DNA"/>
</dbReference>
<keyword evidence="1" id="KW-0812">Transmembrane</keyword>
<comment type="caution">
    <text evidence="2">The sequence shown here is derived from an EMBL/GenBank/DDBJ whole genome shotgun (WGS) entry which is preliminary data.</text>
</comment>
<keyword evidence="1" id="KW-1133">Transmembrane helix</keyword>
<feature type="transmembrane region" description="Helical" evidence="1">
    <location>
        <begin position="239"/>
        <end position="257"/>
    </location>
</feature>
<gene>
    <name evidence="2" type="ORF">J2Z76_002577</name>
</gene>
<organism evidence="2 3">
    <name type="scientific">Sedimentibacter acidaminivorans</name>
    <dbReference type="NCBI Taxonomy" id="913099"/>
    <lineage>
        <taxon>Bacteria</taxon>
        <taxon>Bacillati</taxon>
        <taxon>Bacillota</taxon>
        <taxon>Tissierellia</taxon>
        <taxon>Sedimentibacter</taxon>
    </lineage>
</organism>
<dbReference type="Pfam" id="PF19478">
    <property type="entry name" value="TrbL_2"/>
    <property type="match status" value="1"/>
</dbReference>
<accession>A0ABS4GG85</accession>
<keyword evidence="1" id="KW-0472">Membrane</keyword>
<protein>
    <recommendedName>
        <fullName evidence="4">TrbL/VirB6 plasmid conjugal transfer protein</fullName>
    </recommendedName>
</protein>
<reference evidence="2 3" key="1">
    <citation type="submission" date="2021-03" db="EMBL/GenBank/DDBJ databases">
        <title>Genomic Encyclopedia of Type Strains, Phase IV (KMG-IV): sequencing the most valuable type-strain genomes for metagenomic binning, comparative biology and taxonomic classification.</title>
        <authorList>
            <person name="Goeker M."/>
        </authorList>
    </citation>
    <scope>NUCLEOTIDE SEQUENCE [LARGE SCALE GENOMIC DNA]</scope>
    <source>
        <strain evidence="2 3">DSM 24004</strain>
    </source>
</reference>